<organism evidence="1">
    <name type="scientific">marine sediment metagenome</name>
    <dbReference type="NCBI Taxonomy" id="412755"/>
    <lineage>
        <taxon>unclassified sequences</taxon>
        <taxon>metagenomes</taxon>
        <taxon>ecological metagenomes</taxon>
    </lineage>
</organism>
<dbReference type="EMBL" id="BARU01039523">
    <property type="protein sequence ID" value="GAH82031.1"/>
    <property type="molecule type" value="Genomic_DNA"/>
</dbReference>
<sequence>VLRNIKALTNLKAKLNSDLEVTFKYLLHPLNAETILIAAKTARSIGVNTFHLRPVCTDNLYGLNREPIDYTDCLDIIDKQIEQALKLETETFKFYGVRHKFKKDFSRKVAFKKCLATPLMSTFGADGNVHLCFDLRGKPDWILCSHYPDPTEVLKVWGGERHKRMIAGIDPSKCPRCTFGSYNEIIEKVIVEDRMYKNFP</sequence>
<feature type="non-terminal residue" evidence="1">
    <location>
        <position position="1"/>
    </location>
</feature>
<comment type="caution">
    <text evidence="1">The sequence shown here is derived from an EMBL/GenBank/DDBJ whole genome shotgun (WGS) entry which is preliminary data.</text>
</comment>
<evidence type="ECO:0008006" key="2">
    <source>
        <dbReference type="Google" id="ProtNLM"/>
    </source>
</evidence>
<name>X1II22_9ZZZZ</name>
<evidence type="ECO:0000313" key="1">
    <source>
        <dbReference type="EMBL" id="GAH82031.1"/>
    </source>
</evidence>
<reference evidence="1" key="1">
    <citation type="journal article" date="2014" name="Front. Microbiol.">
        <title>High frequency of phylogenetically diverse reductive dehalogenase-homologous genes in deep subseafloor sedimentary metagenomes.</title>
        <authorList>
            <person name="Kawai M."/>
            <person name="Futagami T."/>
            <person name="Toyoda A."/>
            <person name="Takaki Y."/>
            <person name="Nishi S."/>
            <person name="Hori S."/>
            <person name="Arai W."/>
            <person name="Tsubouchi T."/>
            <person name="Morono Y."/>
            <person name="Uchiyama I."/>
            <person name="Ito T."/>
            <person name="Fujiyama A."/>
            <person name="Inagaki F."/>
            <person name="Takami H."/>
        </authorList>
    </citation>
    <scope>NUCLEOTIDE SEQUENCE</scope>
    <source>
        <strain evidence="1">Expedition CK06-06</strain>
    </source>
</reference>
<gene>
    <name evidence="1" type="ORF">S03H2_61245</name>
</gene>
<proteinExistence type="predicted"/>
<accession>X1II22</accession>
<dbReference type="AlphaFoldDB" id="X1II22"/>
<protein>
    <recommendedName>
        <fullName evidence="2">4Fe4S-binding SPASM domain-containing protein</fullName>
    </recommendedName>
</protein>